<evidence type="ECO:0000313" key="3">
    <source>
        <dbReference type="Proteomes" id="UP000053989"/>
    </source>
</evidence>
<keyword evidence="3" id="KW-1185">Reference proteome</keyword>
<evidence type="ECO:0000313" key="2">
    <source>
        <dbReference type="EMBL" id="KIM58318.1"/>
    </source>
</evidence>
<dbReference type="AlphaFoldDB" id="A0A0C2Z8R7"/>
<proteinExistence type="predicted"/>
<reference evidence="3" key="2">
    <citation type="submission" date="2015-01" db="EMBL/GenBank/DDBJ databases">
        <title>Evolutionary Origins and Diversification of the Mycorrhizal Mutualists.</title>
        <authorList>
            <consortium name="DOE Joint Genome Institute"/>
            <consortium name="Mycorrhizal Genomics Consortium"/>
            <person name="Kohler A."/>
            <person name="Kuo A."/>
            <person name="Nagy L.G."/>
            <person name="Floudas D."/>
            <person name="Copeland A."/>
            <person name="Barry K.W."/>
            <person name="Cichocki N."/>
            <person name="Veneault-Fourrey C."/>
            <person name="LaButti K."/>
            <person name="Lindquist E.A."/>
            <person name="Lipzen A."/>
            <person name="Lundell T."/>
            <person name="Morin E."/>
            <person name="Murat C."/>
            <person name="Riley R."/>
            <person name="Ohm R."/>
            <person name="Sun H."/>
            <person name="Tunlid A."/>
            <person name="Henrissat B."/>
            <person name="Grigoriev I.V."/>
            <person name="Hibbett D.S."/>
            <person name="Martin F."/>
        </authorList>
    </citation>
    <scope>NUCLEOTIDE SEQUENCE [LARGE SCALE GENOMIC DNA]</scope>
    <source>
        <strain evidence="3">Foug A</strain>
    </source>
</reference>
<feature type="region of interest" description="Disordered" evidence="1">
    <location>
        <begin position="1"/>
        <end position="22"/>
    </location>
</feature>
<sequence>MTTLPPPTLADHHLSTSLLRQPPVHHISHARNDNDGDECRDSVLHLHPLTLTTTTCMHAQ</sequence>
<dbReference type="Proteomes" id="UP000053989">
    <property type="component" value="Unassembled WGS sequence"/>
</dbReference>
<evidence type="ECO:0000256" key="1">
    <source>
        <dbReference type="SAM" id="MobiDB-lite"/>
    </source>
</evidence>
<accession>A0A0C2Z8R7</accession>
<gene>
    <name evidence="2" type="ORF">SCLCIDRAFT_1218663</name>
</gene>
<organism evidence="2 3">
    <name type="scientific">Scleroderma citrinum Foug A</name>
    <dbReference type="NCBI Taxonomy" id="1036808"/>
    <lineage>
        <taxon>Eukaryota</taxon>
        <taxon>Fungi</taxon>
        <taxon>Dikarya</taxon>
        <taxon>Basidiomycota</taxon>
        <taxon>Agaricomycotina</taxon>
        <taxon>Agaricomycetes</taxon>
        <taxon>Agaricomycetidae</taxon>
        <taxon>Boletales</taxon>
        <taxon>Sclerodermatineae</taxon>
        <taxon>Sclerodermataceae</taxon>
        <taxon>Scleroderma</taxon>
    </lineage>
</organism>
<protein>
    <submittedName>
        <fullName evidence="2">Uncharacterized protein</fullName>
    </submittedName>
</protein>
<dbReference type="EMBL" id="KN822087">
    <property type="protein sequence ID" value="KIM58318.1"/>
    <property type="molecule type" value="Genomic_DNA"/>
</dbReference>
<reference evidence="2 3" key="1">
    <citation type="submission" date="2014-04" db="EMBL/GenBank/DDBJ databases">
        <authorList>
            <consortium name="DOE Joint Genome Institute"/>
            <person name="Kuo A."/>
            <person name="Kohler A."/>
            <person name="Nagy L.G."/>
            <person name="Floudas D."/>
            <person name="Copeland A."/>
            <person name="Barry K.W."/>
            <person name="Cichocki N."/>
            <person name="Veneault-Fourrey C."/>
            <person name="LaButti K."/>
            <person name="Lindquist E.A."/>
            <person name="Lipzen A."/>
            <person name="Lundell T."/>
            <person name="Morin E."/>
            <person name="Murat C."/>
            <person name="Sun H."/>
            <person name="Tunlid A."/>
            <person name="Henrissat B."/>
            <person name="Grigoriev I.V."/>
            <person name="Hibbett D.S."/>
            <person name="Martin F."/>
            <person name="Nordberg H.P."/>
            <person name="Cantor M.N."/>
            <person name="Hua S.X."/>
        </authorList>
    </citation>
    <scope>NUCLEOTIDE SEQUENCE [LARGE SCALE GENOMIC DNA]</scope>
    <source>
        <strain evidence="2 3">Foug A</strain>
    </source>
</reference>
<dbReference type="HOGENOM" id="CLU_2943163_0_0_1"/>
<dbReference type="InParanoid" id="A0A0C2Z8R7"/>
<name>A0A0C2Z8R7_9AGAM</name>